<feature type="region of interest" description="Disordered" evidence="11">
    <location>
        <begin position="307"/>
        <end position="349"/>
    </location>
</feature>
<proteinExistence type="predicted"/>
<dbReference type="InterPro" id="IPR011990">
    <property type="entry name" value="TPR-like_helical_dom_sf"/>
</dbReference>
<dbReference type="OrthoDB" id="411364at2759"/>
<evidence type="ECO:0000256" key="10">
    <source>
        <dbReference type="PROSITE-ProRule" id="PRU10141"/>
    </source>
</evidence>
<keyword evidence="1" id="KW-0723">Serine/threonine-protein kinase</keyword>
<evidence type="ECO:0000313" key="15">
    <source>
        <dbReference type="Proteomes" id="UP001152797"/>
    </source>
</evidence>
<evidence type="ECO:0000256" key="11">
    <source>
        <dbReference type="SAM" id="MobiDB-lite"/>
    </source>
</evidence>
<evidence type="ECO:0000256" key="5">
    <source>
        <dbReference type="ARBA" id="ARBA00022840"/>
    </source>
</evidence>
<dbReference type="SMART" id="SM00220">
    <property type="entry name" value="S_TKc"/>
    <property type="match status" value="1"/>
</dbReference>
<dbReference type="EMBL" id="CAMXCT020000580">
    <property type="protein sequence ID" value="CAL1134095.1"/>
    <property type="molecule type" value="Genomic_DNA"/>
</dbReference>
<feature type="compositionally biased region" description="Low complexity" evidence="11">
    <location>
        <begin position="323"/>
        <end position="340"/>
    </location>
</feature>
<dbReference type="InterPro" id="IPR002885">
    <property type="entry name" value="PPR_rpt"/>
</dbReference>
<dbReference type="InterPro" id="IPR017441">
    <property type="entry name" value="Protein_kinase_ATP_BS"/>
</dbReference>
<feature type="cross-link" description="Glycyl lysine isopeptide (Lys-Gly) (interchain with G-Cter in SUMO2)" evidence="8">
    <location>
        <position position="145"/>
    </location>
</feature>
<feature type="domain" description="Protein kinase" evidence="12">
    <location>
        <begin position="16"/>
        <end position="307"/>
    </location>
</feature>
<sequence length="915" mass="102227">MGAWFSRSKVTVFDVFDLGDEIGSGNFGQVLLCTRRDDPTQAYAVKVVDMESSQAKAMQVYQAARDELDIMKGLNHPNIVKLIQVFQDKRFLYVVMERVKGGELFEALKSELAVIIEQDVARVGLQLMKALDYIHGCNIVHRDIKAQNILLTEPPILPGRALQNADIKLIDFGLSAKLPRECWRQQDRAFDTICGTPACCAPEIWATQEKAIPLWRKRWGMRYGCKVDIYAAGVVLYMALLGKLPFSASDTRKLASLVCSPHEFPNFQSKDGTYEVSKSCRECLSMMLEKDPNRRCSALQATRHPWLQNTVPRKRALPKPIPQEVRSSAAEEAQAAAVAPPQSPEVHSERLRALEQARNDWEEALESDESSESESSGAGKVSSGRVSSPLDGGVPRFVVQPNCWELGPADPGQRMTSLLVSSWGLSSLLPLPFDFCSERFVGLELVVFLVTLLAAFAHLDTKRFHAAKLASSEEKLPKVIFSERDVREVPRSEVESKVPGSLQWSIAAKNFIQALACDLDDIALHARDPQSTRTVNQVMQMYEKLLETLAQRGMALPEVANHARHTSVDVYSSLVYCAVRASRCHLVEKLLNDMIHQGVARPLHFYESTMKQLAGVKKYKLALNVYERLAKDGLQPSPVTLSCLINFAVEVGELRRAINFFTLLASQSTPSIRAYMTVLRVHSMRQDWPSAIGIIHDMKRKGVPVDTLALNVALGTGIVADRLEEVEAVIQEAPQVDIVSYNTLLKGYAQRSDLIKAHQVFQSLLLRDLKPNAITFNTIVDTAVRSCEFNRAWQLLDDMEVAGFAPDRFTCSIMVKGITKFGERADGECSAVQEAYIKNVLKLIRKVATSFDKPFLSQMFHAVFEACGDVPSLAQEVVLEMRQNQVDSVPTRSTRWRCDAEKGDFRDAGWIHLGW</sequence>
<dbReference type="InterPro" id="IPR008271">
    <property type="entry name" value="Ser/Thr_kinase_AS"/>
</dbReference>
<evidence type="ECO:0000256" key="1">
    <source>
        <dbReference type="ARBA" id="ARBA00022527"/>
    </source>
</evidence>
<comment type="caution">
    <text evidence="13">The sequence shown here is derived from an EMBL/GenBank/DDBJ whole genome shotgun (WGS) entry which is preliminary data.</text>
</comment>
<evidence type="ECO:0000256" key="6">
    <source>
        <dbReference type="PIRSR" id="PIRSR630616-1"/>
    </source>
</evidence>
<keyword evidence="3 7" id="KW-0547">Nucleotide-binding</keyword>
<reference evidence="14 15" key="2">
    <citation type="submission" date="2024-05" db="EMBL/GenBank/DDBJ databases">
        <authorList>
            <person name="Chen Y."/>
            <person name="Shah S."/>
            <person name="Dougan E. K."/>
            <person name="Thang M."/>
            <person name="Chan C."/>
        </authorList>
    </citation>
    <scope>NUCLEOTIDE SEQUENCE [LARGE SCALE GENOMIC DNA]</scope>
</reference>
<dbReference type="Gene3D" id="1.10.510.10">
    <property type="entry name" value="Transferase(Phosphotransferase) domain 1"/>
    <property type="match status" value="1"/>
</dbReference>
<dbReference type="PROSITE" id="PS51375">
    <property type="entry name" value="PPR"/>
    <property type="match status" value="2"/>
</dbReference>
<dbReference type="Gene3D" id="1.25.40.10">
    <property type="entry name" value="Tetratricopeptide repeat domain"/>
    <property type="match status" value="2"/>
</dbReference>
<name>A0A9P1FND4_9DINO</name>
<dbReference type="AlphaFoldDB" id="A0A9P1FND4"/>
<dbReference type="InterPro" id="IPR011009">
    <property type="entry name" value="Kinase-like_dom_sf"/>
</dbReference>
<dbReference type="InterPro" id="IPR030616">
    <property type="entry name" value="Aur-like"/>
</dbReference>
<evidence type="ECO:0000256" key="2">
    <source>
        <dbReference type="ARBA" id="ARBA00022679"/>
    </source>
</evidence>
<dbReference type="InterPro" id="IPR000719">
    <property type="entry name" value="Prot_kinase_dom"/>
</dbReference>
<gene>
    <name evidence="13" type="ORF">C1SCF055_LOCUS8579</name>
</gene>
<dbReference type="PROSITE" id="PS00108">
    <property type="entry name" value="PROTEIN_KINASE_ST"/>
    <property type="match status" value="1"/>
</dbReference>
<organism evidence="13">
    <name type="scientific">Cladocopium goreaui</name>
    <dbReference type="NCBI Taxonomy" id="2562237"/>
    <lineage>
        <taxon>Eukaryota</taxon>
        <taxon>Sar</taxon>
        <taxon>Alveolata</taxon>
        <taxon>Dinophyceae</taxon>
        <taxon>Suessiales</taxon>
        <taxon>Symbiodiniaceae</taxon>
        <taxon>Cladocopium</taxon>
    </lineage>
</organism>
<keyword evidence="5 7" id="KW-0067">ATP-binding</keyword>
<feature type="region of interest" description="Disordered" evidence="11">
    <location>
        <begin position="362"/>
        <end position="388"/>
    </location>
</feature>
<feature type="active site" description="Proton acceptor" evidence="6">
    <location>
        <position position="143"/>
    </location>
</feature>
<dbReference type="GO" id="GO:0005524">
    <property type="term" value="F:ATP binding"/>
    <property type="evidence" value="ECO:0007669"/>
    <property type="project" value="UniProtKB-UniRule"/>
</dbReference>
<dbReference type="Pfam" id="PF13812">
    <property type="entry name" value="PPR_3"/>
    <property type="match status" value="1"/>
</dbReference>
<feature type="repeat" description="PPR" evidence="9">
    <location>
        <begin position="737"/>
        <end position="771"/>
    </location>
</feature>
<dbReference type="PANTHER" id="PTHR24350">
    <property type="entry name" value="SERINE/THREONINE-PROTEIN KINASE IAL-RELATED"/>
    <property type="match status" value="1"/>
</dbReference>
<evidence type="ECO:0000313" key="13">
    <source>
        <dbReference type="EMBL" id="CAI3980720.1"/>
    </source>
</evidence>
<dbReference type="PROSITE" id="PS50011">
    <property type="entry name" value="PROTEIN_KINASE_DOM"/>
    <property type="match status" value="1"/>
</dbReference>
<dbReference type="Pfam" id="PF01535">
    <property type="entry name" value="PPR"/>
    <property type="match status" value="1"/>
</dbReference>
<keyword evidence="2" id="KW-0808">Transferase</keyword>
<dbReference type="EMBL" id="CAMXCT030000580">
    <property type="protein sequence ID" value="CAL4768032.1"/>
    <property type="molecule type" value="Genomic_DNA"/>
</dbReference>
<dbReference type="SUPFAM" id="SSF56112">
    <property type="entry name" value="Protein kinase-like (PK-like)"/>
    <property type="match status" value="1"/>
</dbReference>
<evidence type="ECO:0000259" key="12">
    <source>
        <dbReference type="PROSITE" id="PS50011"/>
    </source>
</evidence>
<feature type="compositionally biased region" description="Acidic residues" evidence="11">
    <location>
        <begin position="362"/>
        <end position="372"/>
    </location>
</feature>
<dbReference type="Proteomes" id="UP001152797">
    <property type="component" value="Unassembled WGS sequence"/>
</dbReference>
<dbReference type="NCBIfam" id="TIGR00756">
    <property type="entry name" value="PPR"/>
    <property type="match status" value="2"/>
</dbReference>
<reference evidence="13" key="1">
    <citation type="submission" date="2022-10" db="EMBL/GenBank/DDBJ databases">
        <authorList>
            <person name="Chen Y."/>
            <person name="Dougan E. K."/>
            <person name="Chan C."/>
            <person name="Rhodes N."/>
            <person name="Thang M."/>
        </authorList>
    </citation>
    <scope>NUCLEOTIDE SEQUENCE</scope>
</reference>
<dbReference type="Pfam" id="PF13041">
    <property type="entry name" value="PPR_2"/>
    <property type="match status" value="1"/>
</dbReference>
<keyword evidence="4" id="KW-0418">Kinase</keyword>
<feature type="repeat" description="PPR" evidence="9">
    <location>
        <begin position="772"/>
        <end position="806"/>
    </location>
</feature>
<evidence type="ECO:0000313" key="14">
    <source>
        <dbReference type="EMBL" id="CAL4768032.1"/>
    </source>
</evidence>
<dbReference type="PROSITE" id="PS00107">
    <property type="entry name" value="PROTEIN_KINASE_ATP"/>
    <property type="match status" value="1"/>
</dbReference>
<evidence type="ECO:0000256" key="9">
    <source>
        <dbReference type="PROSITE-ProRule" id="PRU00708"/>
    </source>
</evidence>
<protein>
    <recommendedName>
        <fullName evidence="12">Protein kinase domain-containing protein</fullName>
    </recommendedName>
</protein>
<evidence type="ECO:0000256" key="4">
    <source>
        <dbReference type="ARBA" id="ARBA00022777"/>
    </source>
</evidence>
<feature type="binding site" evidence="7">
    <location>
        <position position="171"/>
    </location>
    <ligand>
        <name>ATP</name>
        <dbReference type="ChEBI" id="CHEBI:30616"/>
    </ligand>
</feature>
<evidence type="ECO:0000256" key="3">
    <source>
        <dbReference type="ARBA" id="ARBA00022741"/>
    </source>
</evidence>
<dbReference type="EMBL" id="CAMXCT010000580">
    <property type="protein sequence ID" value="CAI3980720.1"/>
    <property type="molecule type" value="Genomic_DNA"/>
</dbReference>
<accession>A0A9P1FND4</accession>
<evidence type="ECO:0000256" key="7">
    <source>
        <dbReference type="PIRSR" id="PIRSR630616-2"/>
    </source>
</evidence>
<evidence type="ECO:0000256" key="8">
    <source>
        <dbReference type="PIRSR" id="PIRSR630616-3"/>
    </source>
</evidence>
<dbReference type="Pfam" id="PF00069">
    <property type="entry name" value="Pkinase"/>
    <property type="match status" value="1"/>
</dbReference>
<keyword evidence="15" id="KW-1185">Reference proteome</keyword>
<feature type="binding site" evidence="7 10">
    <location>
        <position position="46"/>
    </location>
    <ligand>
        <name>ATP</name>
        <dbReference type="ChEBI" id="CHEBI:30616"/>
    </ligand>
</feature>
<dbReference type="GO" id="GO:0004674">
    <property type="term" value="F:protein serine/threonine kinase activity"/>
    <property type="evidence" value="ECO:0007669"/>
    <property type="project" value="UniProtKB-KW"/>
</dbReference>